<organism evidence="2 3">
    <name type="scientific">Alteromonas gilva</name>
    <dbReference type="NCBI Taxonomy" id="2987522"/>
    <lineage>
        <taxon>Bacteria</taxon>
        <taxon>Pseudomonadati</taxon>
        <taxon>Pseudomonadota</taxon>
        <taxon>Gammaproteobacteria</taxon>
        <taxon>Alteromonadales</taxon>
        <taxon>Alteromonadaceae</taxon>
        <taxon>Alteromonas/Salinimonas group</taxon>
        <taxon>Alteromonas</taxon>
    </lineage>
</organism>
<sequence length="289" mass="31592">MFDKRLTDYPVVLTLIIAILLGTAGGTFYWLTSQSTEPVSRLTTFDFSRPVAVCELASVPVSVKQINSAQCTEQRLGSIDTQGRLLAVRLSFDAEPRWLNAQDPVGLWLFAKAASSVFLNGQLLGHNGRPAADSAEIPGRIDSSFFIPANLLQPSANELVLVMSAQHGLLKLGFPLYFLALGDYSSPGGFYAQKTVSGLILVGMFLVGMLFFFALGLGRHYQRGYRYMALLSLIAGLHQFAEIYRGLYGYDYPVHDLRLLLVTACAVAFGLVLLGYSASLFNPKNRGYG</sequence>
<dbReference type="RefSeq" id="WP_273642255.1">
    <property type="nucleotide sequence ID" value="NZ_JAQQXP010000003.1"/>
</dbReference>
<protein>
    <submittedName>
        <fullName evidence="2">Uncharacterized protein</fullName>
    </submittedName>
</protein>
<keyword evidence="3" id="KW-1185">Reference proteome</keyword>
<evidence type="ECO:0000256" key="1">
    <source>
        <dbReference type="SAM" id="Phobius"/>
    </source>
</evidence>
<dbReference type="Proteomes" id="UP001218788">
    <property type="component" value="Unassembled WGS sequence"/>
</dbReference>
<gene>
    <name evidence="2" type="ORF">OIK42_16885</name>
</gene>
<feature type="transmembrane region" description="Helical" evidence="1">
    <location>
        <begin position="12"/>
        <end position="31"/>
    </location>
</feature>
<keyword evidence="1" id="KW-0812">Transmembrane</keyword>
<evidence type="ECO:0000313" key="2">
    <source>
        <dbReference type="EMBL" id="MDC8832434.1"/>
    </source>
</evidence>
<name>A0ABT5L7N1_9ALTE</name>
<keyword evidence="1" id="KW-0472">Membrane</keyword>
<proteinExistence type="predicted"/>
<accession>A0ABT5L7N1</accession>
<feature type="transmembrane region" description="Helical" evidence="1">
    <location>
        <begin position="259"/>
        <end position="281"/>
    </location>
</feature>
<feature type="transmembrane region" description="Helical" evidence="1">
    <location>
        <begin position="229"/>
        <end position="247"/>
    </location>
</feature>
<evidence type="ECO:0000313" key="3">
    <source>
        <dbReference type="Proteomes" id="UP001218788"/>
    </source>
</evidence>
<feature type="transmembrane region" description="Helical" evidence="1">
    <location>
        <begin position="159"/>
        <end position="178"/>
    </location>
</feature>
<reference evidence="2 3" key="1">
    <citation type="submission" date="2022-10" db="EMBL/GenBank/DDBJ databases">
        <title>Alteromonas sp. chi3 Genome sequencing.</title>
        <authorList>
            <person name="Park S."/>
        </authorList>
    </citation>
    <scope>NUCLEOTIDE SEQUENCE [LARGE SCALE GENOMIC DNA]</scope>
    <source>
        <strain evidence="3">chi3</strain>
    </source>
</reference>
<feature type="transmembrane region" description="Helical" evidence="1">
    <location>
        <begin position="198"/>
        <end position="217"/>
    </location>
</feature>
<keyword evidence="1" id="KW-1133">Transmembrane helix</keyword>
<dbReference type="EMBL" id="JAQQXP010000003">
    <property type="protein sequence ID" value="MDC8832434.1"/>
    <property type="molecule type" value="Genomic_DNA"/>
</dbReference>
<comment type="caution">
    <text evidence="2">The sequence shown here is derived from an EMBL/GenBank/DDBJ whole genome shotgun (WGS) entry which is preliminary data.</text>
</comment>